<keyword evidence="1" id="KW-0472">Membrane</keyword>
<dbReference type="PANTHER" id="PTHR22943:SF248">
    <property type="entry name" value="SEVEN TM RECEPTOR"/>
    <property type="match status" value="1"/>
</dbReference>
<dbReference type="Proteomes" id="UP000614601">
    <property type="component" value="Unassembled WGS sequence"/>
</dbReference>
<dbReference type="AlphaFoldDB" id="A0A811KXY9"/>
<dbReference type="SUPFAM" id="SSF81321">
    <property type="entry name" value="Family A G protein-coupled receptor-like"/>
    <property type="match status" value="1"/>
</dbReference>
<keyword evidence="1" id="KW-0812">Transmembrane</keyword>
<dbReference type="OrthoDB" id="5818102at2759"/>
<dbReference type="EMBL" id="CAJFDH010000004">
    <property type="protein sequence ID" value="CAD5220933.1"/>
    <property type="molecule type" value="Genomic_DNA"/>
</dbReference>
<dbReference type="Proteomes" id="UP000783686">
    <property type="component" value="Unassembled WGS sequence"/>
</dbReference>
<dbReference type="InterPro" id="IPR019421">
    <property type="entry name" value="7TM_GPCR_serpentine_rcpt_Srd"/>
</dbReference>
<evidence type="ECO:0008006" key="4">
    <source>
        <dbReference type="Google" id="ProtNLM"/>
    </source>
</evidence>
<dbReference type="Pfam" id="PF10317">
    <property type="entry name" value="7TM_GPCR_Srd"/>
    <property type="match status" value="1"/>
</dbReference>
<protein>
    <recommendedName>
        <fullName evidence="4">G_PROTEIN_RECEP_F1_2 domain-containing protein</fullName>
    </recommendedName>
</protein>
<accession>A0A811KXY9</accession>
<keyword evidence="1" id="KW-1133">Transmembrane helix</keyword>
<dbReference type="PANTHER" id="PTHR22943">
    <property type="entry name" value="7-TRANSMEMBRANE DOMAIN RECEPTOR C.ELEGANS"/>
    <property type="match status" value="1"/>
</dbReference>
<keyword evidence="3" id="KW-1185">Reference proteome</keyword>
<feature type="transmembrane region" description="Helical" evidence="1">
    <location>
        <begin position="91"/>
        <end position="115"/>
    </location>
</feature>
<sequence>MLELCLTPIDFYYRYQTLCKGKTVSTSRILCIVAVVYTLTFIHAVPIYGSFAHFGPSNATSEDVAIVAELQMLPRYKQHMPSFTYSSSGEFIFYFNLVGLMSMFLIVYTTILWAYGQIRQTVAQHAKNNKFSKIGQLELQINKVILLQFLIPLLGNGIPVFLTSGSSMMHVDFVILGTINRVCCTWIAALKPIMTVILVPAYRRQVLGLAKVSWNSSSASFDHSHGQVRRNTQVTVRSLNGNQAQSHNVV</sequence>
<evidence type="ECO:0000313" key="3">
    <source>
        <dbReference type="Proteomes" id="UP000614601"/>
    </source>
</evidence>
<dbReference type="Gene3D" id="1.20.1070.10">
    <property type="entry name" value="Rhodopsin 7-helix transmembrane proteins"/>
    <property type="match status" value="1"/>
</dbReference>
<evidence type="ECO:0000313" key="2">
    <source>
        <dbReference type="EMBL" id="CAD5220933.1"/>
    </source>
</evidence>
<gene>
    <name evidence="2" type="ORF">BOKJ2_LOCUS9192</name>
</gene>
<feature type="transmembrane region" description="Helical" evidence="1">
    <location>
        <begin position="144"/>
        <end position="162"/>
    </location>
</feature>
<organism evidence="2 3">
    <name type="scientific">Bursaphelenchus okinawaensis</name>
    <dbReference type="NCBI Taxonomy" id="465554"/>
    <lineage>
        <taxon>Eukaryota</taxon>
        <taxon>Metazoa</taxon>
        <taxon>Ecdysozoa</taxon>
        <taxon>Nematoda</taxon>
        <taxon>Chromadorea</taxon>
        <taxon>Rhabditida</taxon>
        <taxon>Tylenchina</taxon>
        <taxon>Tylenchomorpha</taxon>
        <taxon>Aphelenchoidea</taxon>
        <taxon>Aphelenchoididae</taxon>
        <taxon>Bursaphelenchus</taxon>
    </lineage>
</organism>
<proteinExistence type="predicted"/>
<name>A0A811KXY9_9BILA</name>
<dbReference type="EMBL" id="CAJFCW020000004">
    <property type="protein sequence ID" value="CAG9114326.1"/>
    <property type="molecule type" value="Genomic_DNA"/>
</dbReference>
<reference evidence="2" key="1">
    <citation type="submission" date="2020-09" db="EMBL/GenBank/DDBJ databases">
        <authorList>
            <person name="Kikuchi T."/>
        </authorList>
    </citation>
    <scope>NUCLEOTIDE SEQUENCE</scope>
    <source>
        <strain evidence="2">SH1</strain>
    </source>
</reference>
<evidence type="ECO:0000256" key="1">
    <source>
        <dbReference type="SAM" id="Phobius"/>
    </source>
</evidence>
<feature type="transmembrane region" description="Helical" evidence="1">
    <location>
        <begin position="29"/>
        <end position="48"/>
    </location>
</feature>
<comment type="caution">
    <text evidence="2">The sequence shown here is derived from an EMBL/GenBank/DDBJ whole genome shotgun (WGS) entry which is preliminary data.</text>
</comment>
<feature type="transmembrane region" description="Helical" evidence="1">
    <location>
        <begin position="174"/>
        <end position="199"/>
    </location>
</feature>